<evidence type="ECO:0000256" key="1">
    <source>
        <dbReference type="ARBA" id="ARBA00004123"/>
    </source>
</evidence>
<feature type="compositionally biased region" description="Acidic residues" evidence="7">
    <location>
        <begin position="213"/>
        <end position="229"/>
    </location>
</feature>
<dbReference type="EMBL" id="CAJNOR010005910">
    <property type="protein sequence ID" value="CAF1579745.1"/>
    <property type="molecule type" value="Genomic_DNA"/>
</dbReference>
<proteinExistence type="predicted"/>
<comment type="caution">
    <text evidence="10">The sequence shown here is derived from an EMBL/GenBank/DDBJ whole genome shotgun (WGS) entry which is preliminary data.</text>
</comment>
<feature type="region of interest" description="Disordered" evidence="7">
    <location>
        <begin position="153"/>
        <end position="229"/>
    </location>
</feature>
<evidence type="ECO:0000256" key="2">
    <source>
        <dbReference type="ARBA" id="ARBA00023125"/>
    </source>
</evidence>
<protein>
    <recommendedName>
        <fullName evidence="8">Homeobox domain-containing protein</fullName>
    </recommendedName>
</protein>
<dbReference type="CDD" id="cd00086">
    <property type="entry name" value="homeodomain"/>
    <property type="match status" value="1"/>
</dbReference>
<name>A0A815Z7K7_ADIRI</name>
<dbReference type="InterPro" id="IPR020479">
    <property type="entry name" value="HD_metazoa"/>
</dbReference>
<evidence type="ECO:0000259" key="8">
    <source>
        <dbReference type="PROSITE" id="PS50071"/>
    </source>
</evidence>
<evidence type="ECO:0000256" key="3">
    <source>
        <dbReference type="ARBA" id="ARBA00023155"/>
    </source>
</evidence>
<dbReference type="InterPro" id="IPR001356">
    <property type="entry name" value="HD"/>
</dbReference>
<evidence type="ECO:0000256" key="5">
    <source>
        <dbReference type="PROSITE-ProRule" id="PRU00108"/>
    </source>
</evidence>
<keyword evidence="11" id="KW-1185">Reference proteome</keyword>
<comment type="subcellular location">
    <subcellularLocation>
        <location evidence="1 5 6">Nucleus</location>
    </subcellularLocation>
</comment>
<dbReference type="GO" id="GO:0000981">
    <property type="term" value="F:DNA-binding transcription factor activity, RNA polymerase II-specific"/>
    <property type="evidence" value="ECO:0007669"/>
    <property type="project" value="InterPro"/>
</dbReference>
<dbReference type="PRINTS" id="PR00024">
    <property type="entry name" value="HOMEOBOX"/>
</dbReference>
<accession>A0A815Z7K7</accession>
<sequence>MTFTEKPLPFSIDDILKYEKSKSSICPSFIPRSYPLTSLISPAYLSFSTSTKHLCSEHRSTSCNSNSHNCHLSALPLNSSYPSLDTFIHHRRCRRTRTVFSDAQLLGLEKRFETQKYLSTPDRIELADMLHLSQLQVKTWYQNRRMKWKKQVLQQGCKEAPTKPKGRPKKNSIPSYAELQRLENEKQASTLTVSSSCTSDDDENTSHSMHYSDDDDDDDDHDQFIDIEQ</sequence>
<evidence type="ECO:0000313" key="11">
    <source>
        <dbReference type="Proteomes" id="UP000663828"/>
    </source>
</evidence>
<evidence type="ECO:0000256" key="4">
    <source>
        <dbReference type="ARBA" id="ARBA00023242"/>
    </source>
</evidence>
<reference evidence="10" key="1">
    <citation type="submission" date="2021-02" db="EMBL/GenBank/DDBJ databases">
        <authorList>
            <person name="Nowell W R."/>
        </authorList>
    </citation>
    <scope>NUCLEOTIDE SEQUENCE</scope>
</reference>
<keyword evidence="2 5" id="KW-0238">DNA-binding</keyword>
<feature type="domain" description="Homeobox" evidence="8">
    <location>
        <begin position="91"/>
        <end position="151"/>
    </location>
</feature>
<dbReference type="InterPro" id="IPR050848">
    <property type="entry name" value="Homeobox_TF"/>
</dbReference>
<dbReference type="PANTHER" id="PTHR24333">
    <property type="entry name" value="HOMEO BOX HB9 LIKE A-RELATED"/>
    <property type="match status" value="1"/>
</dbReference>
<evidence type="ECO:0000256" key="7">
    <source>
        <dbReference type="SAM" id="MobiDB-lite"/>
    </source>
</evidence>
<feature type="DNA-binding region" description="Homeobox" evidence="5">
    <location>
        <begin position="93"/>
        <end position="152"/>
    </location>
</feature>
<dbReference type="SMART" id="SM00389">
    <property type="entry name" value="HOX"/>
    <property type="match status" value="1"/>
</dbReference>
<dbReference type="Proteomes" id="UP000663828">
    <property type="component" value="Unassembled WGS sequence"/>
</dbReference>
<dbReference type="PANTHER" id="PTHR24333:SF11">
    <property type="entry name" value="HOMEOBOX PROTEIN BARH-LIKE 1B"/>
    <property type="match status" value="1"/>
</dbReference>
<dbReference type="PROSITE" id="PS50071">
    <property type="entry name" value="HOMEOBOX_2"/>
    <property type="match status" value="1"/>
</dbReference>
<evidence type="ECO:0000313" key="9">
    <source>
        <dbReference type="EMBL" id="CAF0735424.1"/>
    </source>
</evidence>
<dbReference type="InterPro" id="IPR009057">
    <property type="entry name" value="Homeodomain-like_sf"/>
</dbReference>
<dbReference type="InterPro" id="IPR017970">
    <property type="entry name" value="Homeobox_CS"/>
</dbReference>
<dbReference type="AlphaFoldDB" id="A0A815Z7K7"/>
<feature type="compositionally biased region" description="Polar residues" evidence="7">
    <location>
        <begin position="187"/>
        <end position="198"/>
    </location>
</feature>
<dbReference type="Gene3D" id="1.10.10.60">
    <property type="entry name" value="Homeodomain-like"/>
    <property type="match status" value="1"/>
</dbReference>
<dbReference type="GO" id="GO:0003677">
    <property type="term" value="F:DNA binding"/>
    <property type="evidence" value="ECO:0007669"/>
    <property type="project" value="UniProtKB-UniRule"/>
</dbReference>
<dbReference type="PROSITE" id="PS00027">
    <property type="entry name" value="HOMEOBOX_1"/>
    <property type="match status" value="1"/>
</dbReference>
<evidence type="ECO:0000313" key="10">
    <source>
        <dbReference type="EMBL" id="CAF1579745.1"/>
    </source>
</evidence>
<organism evidence="10 11">
    <name type="scientific">Adineta ricciae</name>
    <name type="common">Rotifer</name>
    <dbReference type="NCBI Taxonomy" id="249248"/>
    <lineage>
        <taxon>Eukaryota</taxon>
        <taxon>Metazoa</taxon>
        <taxon>Spiralia</taxon>
        <taxon>Gnathifera</taxon>
        <taxon>Rotifera</taxon>
        <taxon>Eurotatoria</taxon>
        <taxon>Bdelloidea</taxon>
        <taxon>Adinetida</taxon>
        <taxon>Adinetidae</taxon>
        <taxon>Adineta</taxon>
    </lineage>
</organism>
<keyword evidence="4 5" id="KW-0539">Nucleus</keyword>
<dbReference type="EMBL" id="CAJNOJ010000003">
    <property type="protein sequence ID" value="CAF0735424.1"/>
    <property type="molecule type" value="Genomic_DNA"/>
</dbReference>
<gene>
    <name evidence="9" type="ORF">EDS130_LOCUS1399</name>
    <name evidence="10" type="ORF">XAT740_LOCUS45369</name>
</gene>
<dbReference type="Pfam" id="PF00046">
    <property type="entry name" value="Homeodomain"/>
    <property type="match status" value="1"/>
</dbReference>
<dbReference type="Proteomes" id="UP000663852">
    <property type="component" value="Unassembled WGS sequence"/>
</dbReference>
<dbReference type="OrthoDB" id="6159439at2759"/>
<keyword evidence="3 5" id="KW-0371">Homeobox</keyword>
<dbReference type="GO" id="GO:0005634">
    <property type="term" value="C:nucleus"/>
    <property type="evidence" value="ECO:0007669"/>
    <property type="project" value="UniProtKB-SubCell"/>
</dbReference>
<dbReference type="SUPFAM" id="SSF46689">
    <property type="entry name" value="Homeodomain-like"/>
    <property type="match status" value="1"/>
</dbReference>
<evidence type="ECO:0000256" key="6">
    <source>
        <dbReference type="RuleBase" id="RU000682"/>
    </source>
</evidence>